<dbReference type="AlphaFoldDB" id="A0A1I7TAS0"/>
<sequence>MGTDEHLLPITNLSRTNSIEFKDAVINEKWVASANRRKGHLTPKAPEQKRGWFGSRKSEEELLMERVEQHELEELQTFIAQKLFRVDGILCDEQTRIMLVEKLMNAKEYPTISHEELVHRYGLPLQICSKREFETVSKCPIKLQDIGIGPVNNEFKRRLMFLKFSIPGSHKDRKVHQNRTLSVEKTVEEFLSVFKSRKSSVGTVTFSDGEGLGKFINDLVETIKDREELGQTTLLRVKKINWYGTILSHQIRFMDLLPYFDSDFLDVIKIEAYETSRIAMDMFLSSKQFKKAKSVSIFPFTKIPIEHFLHLDTVEIQQKKVAVMDAAKMIRNFITKPIPDMNYFTLMTDTGMKECCKKELFDQLGLPLHTRGSISCSSDDHILKFYCHNPKSRFLLKIDETSVFGVIASVEFIDNLKWDVSVFMNLMEFGFDWTSS</sequence>
<name>A0A1I7TAS0_9PELO</name>
<dbReference type="eggNOG" id="KOG0106">
    <property type="taxonomic scope" value="Eukaryota"/>
</dbReference>
<dbReference type="STRING" id="1561998.A0A1I7TAS0"/>
<organism evidence="2 3">
    <name type="scientific">Caenorhabditis tropicalis</name>
    <dbReference type="NCBI Taxonomy" id="1561998"/>
    <lineage>
        <taxon>Eukaryota</taxon>
        <taxon>Metazoa</taxon>
        <taxon>Ecdysozoa</taxon>
        <taxon>Nematoda</taxon>
        <taxon>Chromadorea</taxon>
        <taxon>Rhabditida</taxon>
        <taxon>Rhabditina</taxon>
        <taxon>Rhabditomorpha</taxon>
        <taxon>Rhabditoidea</taxon>
        <taxon>Rhabditidae</taxon>
        <taxon>Peloderinae</taxon>
        <taxon>Caenorhabditis</taxon>
    </lineage>
</organism>
<dbReference type="InterPro" id="IPR002900">
    <property type="entry name" value="DUF38/FTH_CAE_spp"/>
</dbReference>
<proteinExistence type="predicted"/>
<keyword evidence="2" id="KW-1185">Reference proteome</keyword>
<evidence type="ECO:0000313" key="2">
    <source>
        <dbReference type="Proteomes" id="UP000095282"/>
    </source>
</evidence>
<dbReference type="Proteomes" id="UP000095282">
    <property type="component" value="Unplaced"/>
</dbReference>
<evidence type="ECO:0000313" key="3">
    <source>
        <dbReference type="WBParaSite" id="Csp11.Scaffold566.g4106.t1"/>
    </source>
</evidence>
<evidence type="ECO:0000259" key="1">
    <source>
        <dbReference type="Pfam" id="PF01827"/>
    </source>
</evidence>
<dbReference type="WBParaSite" id="Csp11.Scaffold566.g4106.t1">
    <property type="protein sequence ID" value="Csp11.Scaffold566.g4106.t1"/>
    <property type="gene ID" value="Csp11.Scaffold566.g4106"/>
</dbReference>
<protein>
    <submittedName>
        <fullName evidence="3">FTH domain-containing protein</fullName>
    </submittedName>
</protein>
<reference evidence="3" key="1">
    <citation type="submission" date="2016-11" db="UniProtKB">
        <authorList>
            <consortium name="WormBaseParasite"/>
        </authorList>
    </citation>
    <scope>IDENTIFICATION</scope>
</reference>
<feature type="domain" description="DUF38" evidence="1">
    <location>
        <begin position="231"/>
        <end position="336"/>
    </location>
</feature>
<dbReference type="Pfam" id="PF01827">
    <property type="entry name" value="FTH"/>
    <property type="match status" value="1"/>
</dbReference>
<accession>A0A1I7TAS0</accession>